<keyword evidence="11" id="KW-1185">Reference proteome</keyword>
<evidence type="ECO:0000256" key="4">
    <source>
        <dbReference type="ARBA" id="ARBA00022927"/>
    </source>
</evidence>
<reference evidence="10 11" key="1">
    <citation type="submission" date="2024-02" db="EMBL/GenBank/DDBJ databases">
        <title>Chromosome-scale genome assembly of the rough periwinkle Littorina saxatilis.</title>
        <authorList>
            <person name="De Jode A."/>
            <person name="Faria R."/>
            <person name="Formenti G."/>
            <person name="Sims Y."/>
            <person name="Smith T.P."/>
            <person name="Tracey A."/>
            <person name="Wood J.M.D."/>
            <person name="Zagrodzka Z.B."/>
            <person name="Johannesson K."/>
            <person name="Butlin R.K."/>
            <person name="Leder E.H."/>
        </authorList>
    </citation>
    <scope>NUCLEOTIDE SEQUENCE [LARGE SCALE GENOMIC DNA]</scope>
    <source>
        <strain evidence="10">Snail1</strain>
        <tissue evidence="10">Muscle</tissue>
    </source>
</reference>
<dbReference type="InterPro" id="IPR004217">
    <property type="entry name" value="Tim10-like"/>
</dbReference>
<keyword evidence="8" id="KW-0999">Mitochondrion inner membrane</keyword>
<dbReference type="SUPFAM" id="SSF144122">
    <property type="entry name" value="Tim10-like"/>
    <property type="match status" value="1"/>
</dbReference>
<comment type="subunit">
    <text evidence="8">Heterohexamer.</text>
</comment>
<dbReference type="Gene3D" id="1.10.287.810">
    <property type="entry name" value="Mitochondrial import inner membrane translocase subunit tim13 like domains"/>
    <property type="match status" value="1"/>
</dbReference>
<evidence type="ECO:0000313" key="10">
    <source>
        <dbReference type="EMBL" id="KAK7104974.1"/>
    </source>
</evidence>
<dbReference type="InterPro" id="IPR035427">
    <property type="entry name" value="Tim10-like_dom_sf"/>
</dbReference>
<evidence type="ECO:0000256" key="2">
    <source>
        <dbReference type="ARBA" id="ARBA00022723"/>
    </source>
</evidence>
<dbReference type="GO" id="GO:0005743">
    <property type="term" value="C:mitochondrial inner membrane"/>
    <property type="evidence" value="ECO:0007669"/>
    <property type="project" value="UniProtKB-SubCell"/>
</dbReference>
<dbReference type="GO" id="GO:0015031">
    <property type="term" value="P:protein transport"/>
    <property type="evidence" value="ECO:0007669"/>
    <property type="project" value="UniProtKB-KW"/>
</dbReference>
<name>A0AAN9GEP8_9CAEN</name>
<protein>
    <recommendedName>
        <fullName evidence="8">Mitochondrial import inner membrane translocase subunit</fullName>
    </recommendedName>
</protein>
<evidence type="ECO:0000256" key="8">
    <source>
        <dbReference type="RuleBase" id="RU367043"/>
    </source>
</evidence>
<evidence type="ECO:0000256" key="5">
    <source>
        <dbReference type="ARBA" id="ARBA00023010"/>
    </source>
</evidence>
<keyword evidence="2" id="KW-0479">Metal-binding</keyword>
<comment type="similarity">
    <text evidence="8">Belongs to the small Tim family.</text>
</comment>
<evidence type="ECO:0000256" key="6">
    <source>
        <dbReference type="ARBA" id="ARBA00023128"/>
    </source>
</evidence>
<evidence type="ECO:0000313" key="11">
    <source>
        <dbReference type="Proteomes" id="UP001374579"/>
    </source>
</evidence>
<comment type="subcellular location">
    <subcellularLocation>
        <location evidence="8">Mitochondrion inner membrane</location>
        <topology evidence="8">Peripheral membrane protein</topology>
        <orientation evidence="8">Intermembrane side</orientation>
    </subcellularLocation>
</comment>
<dbReference type="Pfam" id="PF02953">
    <property type="entry name" value="zf-Tim10_DDP"/>
    <property type="match status" value="1"/>
</dbReference>
<evidence type="ECO:0000256" key="1">
    <source>
        <dbReference type="ARBA" id="ARBA00022448"/>
    </source>
</evidence>
<keyword evidence="1 8" id="KW-0813">Transport</keyword>
<dbReference type="InterPro" id="IPR050673">
    <property type="entry name" value="Mito_inner_translocase_sub"/>
</dbReference>
<keyword evidence="3" id="KW-0862">Zinc</keyword>
<evidence type="ECO:0000256" key="3">
    <source>
        <dbReference type="ARBA" id="ARBA00022833"/>
    </source>
</evidence>
<gene>
    <name evidence="10" type="ORF">V1264_019606</name>
</gene>
<comment type="function">
    <text evidence="8">Mitochondrial intermembrane chaperone that participates in the import and insertion of some multi-pass transmembrane proteins into the mitochondrial inner membrane. Also required for the transfer of beta-barrel precursors from the TOM complex to the sorting and assembly machinery (SAM complex) of the outer membrane. Acts as a chaperone-like protein that protects the hydrophobic precursors from aggregation and guide them through the mitochondrial intermembrane space.</text>
</comment>
<keyword evidence="7 8" id="KW-1015">Disulfide bond</keyword>
<feature type="domain" description="Tim10-like" evidence="9">
    <location>
        <begin position="21"/>
        <end position="80"/>
    </location>
</feature>
<organism evidence="10 11">
    <name type="scientific">Littorina saxatilis</name>
    <dbReference type="NCBI Taxonomy" id="31220"/>
    <lineage>
        <taxon>Eukaryota</taxon>
        <taxon>Metazoa</taxon>
        <taxon>Spiralia</taxon>
        <taxon>Lophotrochozoa</taxon>
        <taxon>Mollusca</taxon>
        <taxon>Gastropoda</taxon>
        <taxon>Caenogastropoda</taxon>
        <taxon>Littorinimorpha</taxon>
        <taxon>Littorinoidea</taxon>
        <taxon>Littorinidae</taxon>
        <taxon>Littorina</taxon>
    </lineage>
</organism>
<proteinExistence type="inferred from homology"/>
<comment type="caution">
    <text evidence="10">The sequence shown here is derived from an EMBL/GenBank/DDBJ whole genome shotgun (WGS) entry which is preliminary data.</text>
</comment>
<keyword evidence="8" id="KW-0143">Chaperone</keyword>
<keyword evidence="5 8" id="KW-0811">Translocation</keyword>
<accession>A0AAN9GEP8</accession>
<keyword evidence="4 8" id="KW-0653">Protein transport</keyword>
<dbReference type="Proteomes" id="UP001374579">
    <property type="component" value="Unassembled WGS sequence"/>
</dbReference>
<dbReference type="AlphaFoldDB" id="A0AAN9GEP8"/>
<comment type="domain">
    <text evidence="8">The twin CX3C motif contains 4 conserved Cys residues that form 2 disulfide bonds in the mitochondrial intermembrane space.</text>
</comment>
<keyword evidence="6 8" id="KW-0496">Mitochondrion</keyword>
<evidence type="ECO:0000256" key="7">
    <source>
        <dbReference type="ARBA" id="ARBA00023157"/>
    </source>
</evidence>
<evidence type="ECO:0000259" key="9">
    <source>
        <dbReference type="Pfam" id="PF02953"/>
    </source>
</evidence>
<dbReference type="PANTHER" id="PTHR13172">
    <property type="entry name" value="MITOCHONDRIAL IMPORT INNER MEMBRANE TRANSLOCASE SUBUNIT TIM9B"/>
    <property type="match status" value="1"/>
</dbReference>
<sequence>MSQPAMESNLPPAMQLDTQSTAKQFYEFLAQYNRVSEMCFTHCVHDFTTRKVLDSENTCAVTCLEKFMKSVNRISLRFQEIQFAQSGNVAQALATAETMKK</sequence>
<dbReference type="EMBL" id="JBAMIC010000008">
    <property type="protein sequence ID" value="KAK7104974.1"/>
    <property type="molecule type" value="Genomic_DNA"/>
</dbReference>
<keyword evidence="8" id="KW-0472">Membrane</keyword>
<dbReference type="GO" id="GO:0046872">
    <property type="term" value="F:metal ion binding"/>
    <property type="evidence" value="ECO:0007669"/>
    <property type="project" value="UniProtKB-KW"/>
</dbReference>